<name>Q2VNL9_METAI</name>
<feature type="region of interest" description="Disordered" evidence="1">
    <location>
        <begin position="1"/>
        <end position="36"/>
    </location>
</feature>
<dbReference type="EMBL" id="CT005238">
    <property type="protein sequence ID" value="CAJ01613.1"/>
    <property type="molecule type" value="Genomic_DNA"/>
</dbReference>
<feature type="compositionally biased region" description="Basic and acidic residues" evidence="1">
    <location>
        <begin position="82"/>
        <end position="102"/>
    </location>
</feature>
<reference evidence="2" key="1">
    <citation type="submission" date="2005-06" db="EMBL/GenBank/DDBJ databases">
        <title>First Genome Data from Uncultured Upland Soil Cluster a Methanotrophs Provide Further Evidence for a Close Phylogenetic Relationship to Methylocapsa acidiphila B2 and High-Affinity Methanotrophy Based on pMMO.</title>
        <authorList>
            <person name="Ricke P."/>
            <person name="Kube M."/>
            <person name="Nakagawa S."/>
            <person name="Erkel C."/>
            <person name="Reinhardt R."/>
            <person name="Liesack W."/>
        </authorList>
    </citation>
    <scope>NUCLEOTIDE SEQUENCE</scope>
</reference>
<dbReference type="AlphaFoldDB" id="Q2VNL9"/>
<evidence type="ECO:0000313" key="2">
    <source>
        <dbReference type="EMBL" id="CAJ01613.1"/>
    </source>
</evidence>
<proteinExistence type="predicted"/>
<feature type="compositionally biased region" description="Basic and acidic residues" evidence="1">
    <location>
        <begin position="60"/>
        <end position="69"/>
    </location>
</feature>
<feature type="region of interest" description="Disordered" evidence="1">
    <location>
        <begin position="57"/>
        <end position="102"/>
    </location>
</feature>
<evidence type="ECO:0000256" key="1">
    <source>
        <dbReference type="SAM" id="MobiDB-lite"/>
    </source>
</evidence>
<sequence length="102" mass="11383">MIVERDAEQRDIGDQKEKPYQAHVRMRPGSDRSMAEPIDEMEPIRRLSNWLEECASSEAAGEKARRADPAEAVDAIQSAGESNHDAAEPRASKDRAIPRVAR</sequence>
<protein>
    <submittedName>
        <fullName evidence="2">Uncharacterized protein</fullName>
    </submittedName>
</protein>
<feature type="compositionally biased region" description="Basic and acidic residues" evidence="1">
    <location>
        <begin position="1"/>
        <end position="20"/>
    </location>
</feature>
<accession>Q2VNL9</accession>
<gene>
    <name evidence="2" type="ORF">orf52</name>
</gene>
<organism evidence="2">
    <name type="scientific">Methylocapsa acidiphila</name>
    <dbReference type="NCBI Taxonomy" id="133552"/>
    <lineage>
        <taxon>Bacteria</taxon>
        <taxon>Pseudomonadati</taxon>
        <taxon>Pseudomonadota</taxon>
        <taxon>Alphaproteobacteria</taxon>
        <taxon>Hyphomicrobiales</taxon>
        <taxon>Beijerinckiaceae</taxon>
        <taxon>Methylocapsa</taxon>
    </lineage>
</organism>